<comment type="caution">
    <text evidence="16">Lacks conserved residue(s) required for the propagation of feature annotation.</text>
</comment>
<evidence type="ECO:0000259" key="20">
    <source>
        <dbReference type="PROSITE" id="PS50026"/>
    </source>
</evidence>
<feature type="domain" description="EGF-like" evidence="20">
    <location>
        <begin position="1747"/>
        <end position="1783"/>
    </location>
</feature>
<dbReference type="GO" id="GO:0007154">
    <property type="term" value="P:cell communication"/>
    <property type="evidence" value="ECO:0007669"/>
    <property type="project" value="UniProtKB-ARBA"/>
</dbReference>
<dbReference type="GO" id="GO:0061326">
    <property type="term" value="P:renal tubule development"/>
    <property type="evidence" value="ECO:0007669"/>
    <property type="project" value="UniProtKB-ARBA"/>
</dbReference>
<dbReference type="PANTHER" id="PTHR45836">
    <property type="entry name" value="SLIT HOMOLOG"/>
    <property type="match status" value="1"/>
</dbReference>
<keyword evidence="6 17" id="KW-0812">Transmembrane</keyword>
<dbReference type="Pfam" id="PF00054">
    <property type="entry name" value="Laminin_G_1"/>
    <property type="match status" value="2"/>
</dbReference>
<evidence type="ECO:0000256" key="18">
    <source>
        <dbReference type="SAM" id="SignalP"/>
    </source>
</evidence>
<dbReference type="CDD" id="cd00054">
    <property type="entry name" value="EGF_CA"/>
    <property type="match status" value="21"/>
</dbReference>
<feature type="disulfide bond" evidence="16">
    <location>
        <begin position="1204"/>
        <end position="1213"/>
    </location>
</feature>
<keyword evidence="7 18" id="KW-0732">Signal</keyword>
<feature type="domain" description="EGF-like" evidence="20">
    <location>
        <begin position="588"/>
        <end position="624"/>
    </location>
</feature>
<feature type="disulfide bond" evidence="16">
    <location>
        <begin position="1735"/>
        <end position="1744"/>
    </location>
</feature>
<feature type="disulfide bond" evidence="16">
    <location>
        <begin position="1969"/>
        <end position="1978"/>
    </location>
</feature>
<feature type="domain" description="EGF-like" evidence="20">
    <location>
        <begin position="392"/>
        <end position="431"/>
    </location>
</feature>
<dbReference type="GO" id="GO:0009967">
    <property type="term" value="P:positive regulation of signal transduction"/>
    <property type="evidence" value="ECO:0007669"/>
    <property type="project" value="UniProtKB-ARBA"/>
</dbReference>
<dbReference type="GO" id="GO:0048608">
    <property type="term" value="P:reproductive structure development"/>
    <property type="evidence" value="ECO:0007669"/>
    <property type="project" value="UniProtKB-ARBA"/>
</dbReference>
<dbReference type="GO" id="GO:0050877">
    <property type="term" value="P:nervous system process"/>
    <property type="evidence" value="ECO:0007669"/>
    <property type="project" value="UniProtKB-ARBA"/>
</dbReference>
<evidence type="ECO:0000256" key="14">
    <source>
        <dbReference type="ARBA" id="ARBA00023180"/>
    </source>
</evidence>
<feature type="disulfide bond" evidence="16">
    <location>
        <begin position="950"/>
        <end position="959"/>
    </location>
</feature>
<dbReference type="FunFam" id="2.10.25.10:FF:000173">
    <property type="entry name" value="Neurogenic locus notch protein 2"/>
    <property type="match status" value="1"/>
</dbReference>
<proteinExistence type="inferred from homology"/>
<dbReference type="GO" id="GO:0048495">
    <property type="term" value="F:Roundabout binding"/>
    <property type="evidence" value="ECO:0007669"/>
    <property type="project" value="TreeGrafter"/>
</dbReference>
<evidence type="ECO:0000256" key="7">
    <source>
        <dbReference type="ARBA" id="ARBA00022729"/>
    </source>
</evidence>
<dbReference type="SUPFAM" id="SSF49899">
    <property type="entry name" value="Concanavalin A-like lectins/glucanases"/>
    <property type="match status" value="4"/>
</dbReference>
<dbReference type="FunFam" id="2.10.25.10:FF:000208">
    <property type="entry name" value="Crumbs 2, cell polarity complex component"/>
    <property type="match status" value="1"/>
</dbReference>
<evidence type="ECO:0000256" key="15">
    <source>
        <dbReference type="ARBA" id="ARBA00060989"/>
    </source>
</evidence>
<dbReference type="InterPro" id="IPR018097">
    <property type="entry name" value="EGF_Ca-bd_CS"/>
</dbReference>
<keyword evidence="5" id="KW-0597">Phosphoprotein</keyword>
<feature type="disulfide bond" evidence="16">
    <location>
        <begin position="1811"/>
        <end position="1820"/>
    </location>
</feature>
<feature type="disulfide bond" evidence="16">
    <location>
        <begin position="891"/>
        <end position="901"/>
    </location>
</feature>
<feature type="disulfide bond" evidence="16">
    <location>
        <begin position="220"/>
        <end position="229"/>
    </location>
</feature>
<evidence type="ECO:0000256" key="13">
    <source>
        <dbReference type="ARBA" id="ARBA00023157"/>
    </source>
</evidence>
<dbReference type="SUPFAM" id="SSF57196">
    <property type="entry name" value="EGF/Laminin"/>
    <property type="match status" value="25"/>
</dbReference>
<dbReference type="InterPro" id="IPR001791">
    <property type="entry name" value="Laminin_G"/>
</dbReference>
<dbReference type="GO" id="GO:0010631">
    <property type="term" value="P:epithelial cell migration"/>
    <property type="evidence" value="ECO:0007669"/>
    <property type="project" value="UniProtKB-ARBA"/>
</dbReference>
<keyword evidence="8" id="KW-0677">Repeat</keyword>
<dbReference type="EMBL" id="GFTR01008935">
    <property type="protein sequence ID" value="JAW07491.1"/>
    <property type="molecule type" value="Transcribed_RNA"/>
</dbReference>
<evidence type="ECO:0000256" key="11">
    <source>
        <dbReference type="ARBA" id="ARBA00022989"/>
    </source>
</evidence>
<dbReference type="GO" id="GO:0048592">
    <property type="term" value="P:eye morphogenesis"/>
    <property type="evidence" value="ECO:0007669"/>
    <property type="project" value="UniProtKB-ARBA"/>
</dbReference>
<feature type="disulfide bond" evidence="16">
    <location>
        <begin position="993"/>
        <end position="1002"/>
    </location>
</feature>
<dbReference type="Pfam" id="PF00008">
    <property type="entry name" value="EGF"/>
    <property type="match status" value="20"/>
</dbReference>
<dbReference type="SMART" id="SM00181">
    <property type="entry name" value="EGF"/>
    <property type="match status" value="30"/>
</dbReference>
<dbReference type="PROSITE" id="PS50026">
    <property type="entry name" value="EGF_3"/>
    <property type="match status" value="29"/>
</dbReference>
<feature type="disulfide bond" evidence="16">
    <location>
        <begin position="538"/>
        <end position="547"/>
    </location>
</feature>
<feature type="domain" description="EGF-like" evidence="20">
    <location>
        <begin position="472"/>
        <end position="508"/>
    </location>
</feature>
<dbReference type="Gene3D" id="2.10.25.10">
    <property type="entry name" value="Laminin"/>
    <property type="match status" value="30"/>
</dbReference>
<evidence type="ECO:0000256" key="3">
    <source>
        <dbReference type="ARBA" id="ARBA00022475"/>
    </source>
</evidence>
<feature type="disulfide bond" evidence="16">
    <location>
        <begin position="691"/>
        <end position="700"/>
    </location>
</feature>
<evidence type="ECO:0000256" key="1">
    <source>
        <dbReference type="ARBA" id="ARBA00004247"/>
    </source>
</evidence>
<dbReference type="GO" id="GO:0022407">
    <property type="term" value="P:regulation of cell-cell adhesion"/>
    <property type="evidence" value="ECO:0007669"/>
    <property type="project" value="UniProtKB-ARBA"/>
</dbReference>
<dbReference type="GO" id="GO:0023052">
    <property type="term" value="P:signaling"/>
    <property type="evidence" value="ECO:0007669"/>
    <property type="project" value="UniProtKB-ARBA"/>
</dbReference>
<feature type="disulfide bond" evidence="16">
    <location>
        <begin position="1442"/>
        <end position="1451"/>
    </location>
</feature>
<feature type="transmembrane region" description="Helical" evidence="17">
    <location>
        <begin position="2032"/>
        <end position="2055"/>
    </location>
</feature>
<dbReference type="GO" id="GO:0051240">
    <property type="term" value="P:positive regulation of multicellular organismal process"/>
    <property type="evidence" value="ECO:0007669"/>
    <property type="project" value="UniProtKB-ARBA"/>
</dbReference>
<accession>A0A224XHH8</accession>
<feature type="disulfide bond" evidence="16">
    <location>
        <begin position="380"/>
        <end position="389"/>
    </location>
</feature>
<dbReference type="InterPro" id="IPR013032">
    <property type="entry name" value="EGF-like_CS"/>
</dbReference>
<sequence length="2095" mass="227958">MTKLVSPFLLLAITISTLEKSGAQRAREGFFNTTSYVSLYPPIMLHKHIGLSFRTCTGGQLFSQRSPSPHSIVLDVRPEGLFFTVTIFNKRYETRISANLLDNEWHTVNILYRMGNLTISTTGHQQIIANSTYNSEILTQTELWNDNAVLVVGNGFSGCILEGPSIVFNPTNGQIQAHNVEWGPCPIPPKACGVVDHCAHEPCMMHGRCILLPDRYLCQCTPRYSGNNCQIDNGAPCSRNPCKNNGKCIEDKTGDYICYCLPGFAGKECDTEIITQVCDNNSPCRNNGTCIPNGGSNLYKCVCQPGFEGKDCEMNINECLSSPCQHGGTCIDGVNNYTCLCGRTGYTGPNCDININECENNPCLNNGICFDNYGGYTCQCTTGFGGQNCELKLSECASSPCNFPNTVCVDTNLSYQCVCKPGYTGIPPNCTRNDACTNANYLCQNGATCRTSIDGYICICPAGYTGTRCEINIDECVSLPCQNGGTCLDGVNGYFCNCTSDFMGVNCELHYDACAQNPCQHNGTCVSDADKKKSYCECPVGFEGEYCENNINDCINKRCPDNNICVDGINSFECRCPNGLTGPDCTIDVSQCSNNPCQNGGTCIEAPGNYTCLCPPSYTGFHCEQEINVCEVIPRICNNGICVSKGGSYQCFCTPGFSGDHCEIDFDECLSHPCFNGATCENKINGFNCICTRGYTGKDCSVNINECDSNPCVGGSTCKDEIATFSCICPPGLTGRLCETNIDDCESSPCQNGGVCIDGLNSYSCNCTDTGYEGQHCELNIDECTSNPCKNGAQCRDMVKGYLCECFPGYTGINCETDINECDSNPCQQGGTCKERSKLYYYVPDYGSHYGQVNGTTIFNQNFDYSTAAGYECVCQTGVTGANCEININECESSPCRWGLCVDHLNNYTCECDEGYEGVHCEIDIDECAKYTPCIHGTCLDQRAGYFCACDGKYGGKNCSVELTGCLTNQCLNNGSCKPYLENETIHKFNCSCPNGFQGPVCEKITTMSLNGSSYMMVNTTREEGYDIQLRFKTTLPNGLLAIGKGSTFYILELNQGRLNLHSSLLNKWEGVFIGSALNDSNWQKVFVAINTSHLVLAANEEQTIYPINLNEGANASHTSFPLTYLGGAIAYLRRLTHGPASFVGCVQDVIINGQWVLPQESGTQPVSFVGIEVGCKREPQCDPNPCHSGGHCTDLWRNFSCACERPFLGHTCQYNLTAATFGHENITESVVTVVVDPAARKAVRSIMDISMFIRTREKEGGIFYLGSNPGTVPFSEETVIAARLQGGELQVTLQLNGVHESSNVVGVPLDNGYSHLIQVIRNVTLVGVRINGTEHFRKTIGANGQLDLQVLQLGAIPGASTERNFKGVIQDVQMSNGSRTMVVEFYPLSAEDVNIPPPLGEVVFEKTLVLEGVVSDDSCRDEPCMHGGTCTVTWNDFSCACSVGYKGKKCQEMEFCQVQDCPTGSECRNLNHGYECVANITLHEPIFNATGLRYKLIRGEQRVPLNDISASYRSRTGGYLLQIGPNSEKRFLFIHVYNDQITITWNISSAGEEVKQISKETKDGDWTTVRLAIVDGVLTADIISATEVSSQHFSTNFSQPVWDSLISSTSITIGGGDNAISMIHLINSTIIDGDHNKIDFMQSDLNGEEYSTFGGANDGILFRGCIGEVRIGGLLLPFFTPQEINSTNTSSKDHFELMQGSTLGETLGCQLCFDEECKNEGMCKNSTEEYICECKAGFAGDDCSENINECLENDCKNNSTCVDGLANYTCQCLAGWQGSLCDIEIDECASNPCQNNGTCIDLLAKFECKCEPEFVGLQCEQLKQITCESTPCYNNAECQDIINPKTNDNFTCICLEGFQGVYCESAFCEITPCLNRGVCISKSKRPVCDCAAGYTGHICETDMDECASNPCKHGAVCHDDIASFTCDCTGTGYTGDICNMDIDECLRGSPCGISGHCVNTIGSFHCICQPSFCGIGCAFPDPCIENPCEHGGTCVSACTDKVDYNCQCINSYTGKNCTIEPQFTGTRVADIALIVVPVIAILLIAGLISLSVFVMMARKKRATRGTYSPSSQEYCNPRVELDNVIKPPPEERLI</sequence>
<evidence type="ECO:0000256" key="8">
    <source>
        <dbReference type="ARBA" id="ARBA00022737"/>
    </source>
</evidence>
<dbReference type="FunFam" id="2.10.25.10:FF:000391">
    <property type="entry name" value="Weary, isoform C"/>
    <property type="match status" value="1"/>
</dbReference>
<name>A0A224XHH8_9HEMI</name>
<feature type="chain" id="PRO_5012668730" evidence="18">
    <location>
        <begin position="24"/>
        <end position="2095"/>
    </location>
</feature>
<feature type="domain" description="EGF-like" evidence="20">
    <location>
        <begin position="510"/>
        <end position="548"/>
    </location>
</feature>
<dbReference type="PROSITE" id="PS00022">
    <property type="entry name" value="EGF_1"/>
    <property type="match status" value="25"/>
</dbReference>
<feature type="domain" description="EGF-like" evidence="20">
    <location>
        <begin position="432"/>
        <end position="470"/>
    </location>
</feature>
<dbReference type="FunFam" id="2.10.25.10:FF:000004">
    <property type="entry name" value="Neurogenic locus notch 1"/>
    <property type="match status" value="1"/>
</dbReference>
<dbReference type="GO" id="GO:0005509">
    <property type="term" value="F:calcium ion binding"/>
    <property type="evidence" value="ECO:0007669"/>
    <property type="project" value="InterPro"/>
</dbReference>
<dbReference type="SMART" id="SM00179">
    <property type="entry name" value="EGF_CA"/>
    <property type="match status" value="27"/>
</dbReference>
<evidence type="ECO:0000256" key="5">
    <source>
        <dbReference type="ARBA" id="ARBA00022553"/>
    </source>
</evidence>
<feature type="disulfide bond" evidence="16">
    <location>
        <begin position="576"/>
        <end position="585"/>
    </location>
</feature>
<feature type="domain" description="EGF-like" evidence="20">
    <location>
        <begin position="1178"/>
        <end position="1214"/>
    </location>
</feature>
<dbReference type="FunFam" id="2.10.25.10:FF:000565">
    <property type="entry name" value="Predicted protein"/>
    <property type="match status" value="1"/>
</dbReference>
<dbReference type="FunFam" id="2.10.25.10:FF:000252">
    <property type="entry name" value="Crumbs homolog 1 (Drosophila)"/>
    <property type="match status" value="1"/>
</dbReference>
<dbReference type="Gene3D" id="2.60.120.200">
    <property type="match status" value="4"/>
</dbReference>
<feature type="domain" description="EGF-like" evidence="20">
    <location>
        <begin position="194"/>
        <end position="230"/>
    </location>
</feature>
<feature type="disulfide bond" evidence="16">
    <location>
        <begin position="614"/>
        <end position="623"/>
    </location>
</feature>
<feature type="domain" description="EGF-like" evidence="20">
    <location>
        <begin position="315"/>
        <end position="352"/>
    </location>
</feature>
<feature type="disulfide bond" evidence="16">
    <location>
        <begin position="1891"/>
        <end position="1900"/>
    </location>
</feature>
<feature type="domain" description="EGF-like" evidence="20">
    <location>
        <begin position="1711"/>
        <end position="1745"/>
    </location>
</feature>
<dbReference type="GO" id="GO:0048568">
    <property type="term" value="P:embryonic organ development"/>
    <property type="evidence" value="ECO:0007669"/>
    <property type="project" value="UniProtKB-ARBA"/>
</dbReference>
<dbReference type="SMART" id="SM00282">
    <property type="entry name" value="LamG"/>
    <property type="match status" value="4"/>
</dbReference>
<dbReference type="PROSITE" id="PS01187">
    <property type="entry name" value="EGF_CA"/>
    <property type="match status" value="11"/>
</dbReference>
<dbReference type="InterPro" id="IPR013320">
    <property type="entry name" value="ConA-like_dom_sf"/>
</dbReference>
<dbReference type="FunFam" id="2.10.25.10:FF:000095">
    <property type="entry name" value="Notch, isoform B"/>
    <property type="match status" value="1"/>
</dbReference>
<dbReference type="GO" id="GO:0007411">
    <property type="term" value="P:axon guidance"/>
    <property type="evidence" value="ECO:0007669"/>
    <property type="project" value="TreeGrafter"/>
</dbReference>
<keyword evidence="10" id="KW-0106">Calcium</keyword>
<evidence type="ECO:0000256" key="4">
    <source>
        <dbReference type="ARBA" id="ARBA00022536"/>
    </source>
</evidence>
<dbReference type="PROSITE" id="PS00010">
    <property type="entry name" value="ASX_HYDROXYL"/>
    <property type="match status" value="17"/>
</dbReference>
<evidence type="ECO:0000256" key="6">
    <source>
        <dbReference type="ARBA" id="ARBA00022692"/>
    </source>
</evidence>
<feature type="domain" description="EGF-like" evidence="20">
    <location>
        <begin position="1942"/>
        <end position="1979"/>
    </location>
</feature>
<dbReference type="GO" id="GO:0016324">
    <property type="term" value="C:apical plasma membrane"/>
    <property type="evidence" value="ECO:0007669"/>
    <property type="project" value="UniProtKB-SubCell"/>
</dbReference>
<dbReference type="GO" id="GO:0007498">
    <property type="term" value="P:mesoderm development"/>
    <property type="evidence" value="ECO:0007669"/>
    <property type="project" value="UniProtKB-ARBA"/>
</dbReference>
<keyword evidence="3" id="KW-1003">Cell membrane</keyword>
<dbReference type="PRINTS" id="PR01983">
    <property type="entry name" value="NOTCH"/>
</dbReference>
<dbReference type="FunFam" id="2.10.25.10:FF:000039">
    <property type="entry name" value="Crumbs cell polarity complex component 1"/>
    <property type="match status" value="1"/>
</dbReference>
<feature type="domain" description="EGF-like" evidence="20">
    <location>
        <begin position="780"/>
        <end position="816"/>
    </location>
</feature>
<feature type="disulfide bond" evidence="16">
    <location>
        <begin position="260"/>
        <end position="269"/>
    </location>
</feature>
<organism evidence="21">
    <name type="scientific">Panstrongylus lignarius</name>
    <dbReference type="NCBI Taxonomy" id="156445"/>
    <lineage>
        <taxon>Eukaryota</taxon>
        <taxon>Metazoa</taxon>
        <taxon>Ecdysozoa</taxon>
        <taxon>Arthropoda</taxon>
        <taxon>Hexapoda</taxon>
        <taxon>Insecta</taxon>
        <taxon>Pterygota</taxon>
        <taxon>Neoptera</taxon>
        <taxon>Paraneoptera</taxon>
        <taxon>Hemiptera</taxon>
        <taxon>Heteroptera</taxon>
        <taxon>Panheteroptera</taxon>
        <taxon>Cimicomorpha</taxon>
        <taxon>Reduviidae</taxon>
        <taxon>Triatominae</taxon>
        <taxon>Panstrongylus</taxon>
    </lineage>
</organism>
<dbReference type="Pfam" id="PF12661">
    <property type="entry name" value="hEGF"/>
    <property type="match status" value="4"/>
</dbReference>
<dbReference type="PROSITE" id="PS01186">
    <property type="entry name" value="EGF_2"/>
    <property type="match status" value="16"/>
</dbReference>
<feature type="domain" description="EGF-like" evidence="20">
    <location>
        <begin position="354"/>
        <end position="390"/>
    </location>
</feature>
<dbReference type="GO" id="GO:0051049">
    <property type="term" value="P:regulation of transport"/>
    <property type="evidence" value="ECO:0007669"/>
    <property type="project" value="UniProtKB-ARBA"/>
</dbReference>
<feature type="disulfide bond" evidence="16">
    <location>
        <begin position="498"/>
        <end position="507"/>
    </location>
</feature>
<feature type="disulfide bond" evidence="16">
    <location>
        <begin position="912"/>
        <end position="921"/>
    </location>
</feature>
<protein>
    <submittedName>
        <fullName evidence="21">Putative cadherin egf lag seven-pass g-type receptor</fullName>
    </submittedName>
</protein>
<dbReference type="FunFam" id="2.60.120.200:FF:000143">
    <property type="entry name" value="Crumbs, isoform D"/>
    <property type="match status" value="1"/>
</dbReference>
<dbReference type="Pfam" id="PF07645">
    <property type="entry name" value="EGF_CA"/>
    <property type="match status" value="1"/>
</dbReference>
<keyword evidence="13 16" id="KW-1015">Disulfide bond</keyword>
<feature type="domain" description="EGF-like" evidence="20">
    <location>
        <begin position="962"/>
        <end position="1003"/>
    </location>
</feature>
<feature type="domain" description="EGF-like" evidence="20">
    <location>
        <begin position="924"/>
        <end position="960"/>
    </location>
</feature>
<dbReference type="GO" id="GO:0048598">
    <property type="term" value="P:embryonic morphogenesis"/>
    <property type="evidence" value="ECO:0007669"/>
    <property type="project" value="UniProtKB-ARBA"/>
</dbReference>
<feature type="disulfide bond" evidence="16">
    <location>
        <begin position="460"/>
        <end position="469"/>
    </location>
</feature>
<feature type="disulfide bond" evidence="16">
    <location>
        <begin position="2009"/>
        <end position="2018"/>
    </location>
</feature>
<feature type="domain" description="EGF-like" evidence="20">
    <location>
        <begin position="1903"/>
        <end position="1940"/>
    </location>
</feature>
<dbReference type="FunFam" id="2.10.25.10:FF:000172">
    <property type="entry name" value="FAT atypical cadherin 3"/>
    <property type="match status" value="1"/>
</dbReference>
<evidence type="ECO:0000256" key="10">
    <source>
        <dbReference type="ARBA" id="ARBA00022837"/>
    </source>
</evidence>
<dbReference type="FunFam" id="2.10.25.10:FF:000122">
    <property type="entry name" value="Protein crumbs homolog 2"/>
    <property type="match status" value="2"/>
</dbReference>
<keyword evidence="11 17" id="KW-1133">Transmembrane helix</keyword>
<dbReference type="GO" id="GO:0048732">
    <property type="term" value="P:gland development"/>
    <property type="evidence" value="ECO:0007669"/>
    <property type="project" value="UniProtKB-ARBA"/>
</dbReference>
<dbReference type="GO" id="GO:0016358">
    <property type="term" value="P:dendrite development"/>
    <property type="evidence" value="ECO:0007669"/>
    <property type="project" value="UniProtKB-ARBA"/>
</dbReference>
<feature type="domain" description="EGF-like" evidence="20">
    <location>
        <begin position="1785"/>
        <end position="1821"/>
    </location>
</feature>
<evidence type="ECO:0000313" key="21">
    <source>
        <dbReference type="EMBL" id="JAW07491.1"/>
    </source>
</evidence>
<dbReference type="InterPro" id="IPR000742">
    <property type="entry name" value="EGF"/>
</dbReference>
<dbReference type="GO" id="GO:0051241">
    <property type="term" value="P:negative regulation of multicellular organismal process"/>
    <property type="evidence" value="ECO:0007669"/>
    <property type="project" value="UniProtKB-ARBA"/>
</dbReference>
<feature type="domain" description="EGF-like" evidence="20">
    <location>
        <begin position="665"/>
        <end position="701"/>
    </location>
</feature>
<dbReference type="InterPro" id="IPR001881">
    <property type="entry name" value="EGF-like_Ca-bd_dom"/>
</dbReference>
<feature type="domain" description="EGF-like" evidence="20">
    <location>
        <begin position="741"/>
        <end position="778"/>
    </location>
</feature>
<dbReference type="FunFam" id="2.10.25.10:FF:000080">
    <property type="entry name" value="Neurogenic locus notch 1"/>
    <property type="match status" value="1"/>
</dbReference>
<dbReference type="GO" id="GO:0006357">
    <property type="term" value="P:regulation of transcription by RNA polymerase II"/>
    <property type="evidence" value="ECO:0007669"/>
    <property type="project" value="UniProtKB-ARBA"/>
</dbReference>
<feature type="signal peptide" evidence="18">
    <location>
        <begin position="1"/>
        <end position="23"/>
    </location>
</feature>
<feature type="domain" description="EGF-like" evidence="20">
    <location>
        <begin position="1416"/>
        <end position="1452"/>
    </location>
</feature>
<dbReference type="GO" id="GO:0051093">
    <property type="term" value="P:negative regulation of developmental process"/>
    <property type="evidence" value="ECO:0007669"/>
    <property type="project" value="UniProtKB-ARBA"/>
</dbReference>
<feature type="disulfide bond" evidence="16">
    <location>
        <begin position="806"/>
        <end position="815"/>
    </location>
</feature>
<dbReference type="GO" id="GO:0048565">
    <property type="term" value="P:digestive tract development"/>
    <property type="evidence" value="ECO:0007669"/>
    <property type="project" value="UniProtKB-ARBA"/>
</dbReference>
<feature type="disulfide bond" evidence="16">
    <location>
        <begin position="284"/>
        <end position="301"/>
    </location>
</feature>
<keyword evidence="9" id="KW-0221">Differentiation</keyword>
<feature type="domain" description="EGF-like" evidence="20">
    <location>
        <begin position="233"/>
        <end position="270"/>
    </location>
</feature>
<dbReference type="InterPro" id="IPR009030">
    <property type="entry name" value="Growth_fac_rcpt_cys_sf"/>
</dbReference>
<dbReference type="GO" id="GO:0008201">
    <property type="term" value="F:heparin binding"/>
    <property type="evidence" value="ECO:0007669"/>
    <property type="project" value="TreeGrafter"/>
</dbReference>
<dbReference type="InterPro" id="IPR000152">
    <property type="entry name" value="EGF-type_Asp/Asn_hydroxyl_site"/>
</dbReference>
<keyword evidence="2" id="KW-0217">Developmental protein</keyword>
<dbReference type="GO" id="GO:0009792">
    <property type="term" value="P:embryo development ending in birth or egg hatching"/>
    <property type="evidence" value="ECO:0007669"/>
    <property type="project" value="UniProtKB-ARBA"/>
</dbReference>
<keyword evidence="14" id="KW-0325">Glycoprotein</keyword>
<feature type="domain" description="Laminin G" evidence="19">
    <location>
        <begin position="1482"/>
        <end position="1710"/>
    </location>
</feature>
<feature type="domain" description="Laminin G" evidence="19">
    <location>
        <begin position="1223"/>
        <end position="1420"/>
    </location>
</feature>
<dbReference type="GO" id="GO:0008593">
    <property type="term" value="P:regulation of Notch signaling pathway"/>
    <property type="evidence" value="ECO:0007669"/>
    <property type="project" value="UniProtKB-ARBA"/>
</dbReference>
<feature type="disulfide bond" evidence="16">
    <location>
        <begin position="303"/>
        <end position="312"/>
    </location>
</feature>
<evidence type="ECO:0000256" key="16">
    <source>
        <dbReference type="PROSITE-ProRule" id="PRU00076"/>
    </source>
</evidence>
<dbReference type="PANTHER" id="PTHR45836:SF13">
    <property type="entry name" value="PROTEIN CRUMBS"/>
    <property type="match status" value="1"/>
</dbReference>
<dbReference type="GO" id="GO:0001764">
    <property type="term" value="P:neuron migration"/>
    <property type="evidence" value="ECO:0007669"/>
    <property type="project" value="UniProtKB-ARBA"/>
</dbReference>
<dbReference type="GO" id="GO:0032991">
    <property type="term" value="C:protein-containing complex"/>
    <property type="evidence" value="ECO:0007669"/>
    <property type="project" value="UniProtKB-ARBA"/>
</dbReference>
<dbReference type="FunFam" id="2.10.25.10:FF:000029">
    <property type="entry name" value="neurexin-1 isoform X1"/>
    <property type="match status" value="1"/>
</dbReference>
<dbReference type="GO" id="GO:0060562">
    <property type="term" value="P:epithelial tube morphogenesis"/>
    <property type="evidence" value="ECO:0007669"/>
    <property type="project" value="UniProtKB-ARBA"/>
</dbReference>
<feature type="domain" description="EGF-like" evidence="20">
    <location>
        <begin position="1865"/>
        <end position="1901"/>
    </location>
</feature>
<dbReference type="GO" id="GO:0009986">
    <property type="term" value="C:cell surface"/>
    <property type="evidence" value="ECO:0007669"/>
    <property type="project" value="UniProtKB-ARBA"/>
</dbReference>
<feature type="domain" description="EGF-like" evidence="20">
    <location>
        <begin position="887"/>
        <end position="922"/>
    </location>
</feature>
<keyword evidence="12 17" id="KW-0472">Membrane</keyword>
<feature type="domain" description="EGF-like" evidence="20">
    <location>
        <begin position="626"/>
        <end position="663"/>
    </location>
</feature>
<feature type="disulfide bond" evidence="16">
    <location>
        <begin position="653"/>
        <end position="662"/>
    </location>
</feature>
<evidence type="ECO:0000256" key="12">
    <source>
        <dbReference type="ARBA" id="ARBA00023136"/>
    </source>
</evidence>
<dbReference type="GO" id="GO:0048871">
    <property type="term" value="P:multicellular organismal-level homeostasis"/>
    <property type="evidence" value="ECO:0007669"/>
    <property type="project" value="UniProtKB-ARBA"/>
</dbReference>
<dbReference type="GO" id="GO:0005911">
    <property type="term" value="C:cell-cell junction"/>
    <property type="evidence" value="ECO:0007669"/>
    <property type="project" value="UniProtKB-ARBA"/>
</dbReference>
<dbReference type="FunFam" id="2.10.25.10:FF:000057">
    <property type="entry name" value="protocadherin Fat 1 isoform X2"/>
    <property type="match status" value="1"/>
</dbReference>
<evidence type="ECO:0000256" key="9">
    <source>
        <dbReference type="ARBA" id="ARBA00022782"/>
    </source>
</evidence>
<feature type="disulfide bond" evidence="16">
    <location>
        <begin position="1773"/>
        <end position="1782"/>
    </location>
</feature>
<dbReference type="GO" id="GO:0008347">
    <property type="term" value="P:glial cell migration"/>
    <property type="evidence" value="ECO:0007669"/>
    <property type="project" value="UniProtKB-ARBA"/>
</dbReference>
<reference evidence="21" key="1">
    <citation type="journal article" date="2018" name="PLoS Negl. Trop. Dis.">
        <title>An insight into the salivary gland and fat body transcriptome of Panstrongylus lignarius (Hemiptera: Heteroptera), the main vector of Chagas disease in Peru.</title>
        <authorList>
            <person name="Nevoa J.C."/>
            <person name="Mendes M.T."/>
            <person name="da Silva M.V."/>
            <person name="Soares S.C."/>
            <person name="Oliveira C.J.F."/>
            <person name="Ribeiro J.M.C."/>
        </authorList>
    </citation>
    <scope>NUCLEOTIDE SEQUENCE</scope>
</reference>
<feature type="disulfide bond" evidence="16">
    <location>
        <begin position="519"/>
        <end position="536"/>
    </location>
</feature>
<dbReference type="GO" id="GO:0007548">
    <property type="term" value="P:sex differentiation"/>
    <property type="evidence" value="ECO:0007669"/>
    <property type="project" value="UniProtKB-ARBA"/>
</dbReference>
<dbReference type="GO" id="GO:0048638">
    <property type="term" value="P:regulation of developmental growth"/>
    <property type="evidence" value="ECO:0007669"/>
    <property type="project" value="UniProtKB-ARBA"/>
</dbReference>
<feature type="domain" description="EGF-like" evidence="20">
    <location>
        <begin position="274"/>
        <end position="313"/>
    </location>
</feature>
<comment type="subcellular location">
    <subcellularLocation>
        <location evidence="1">Apical cell membrane</location>
        <topology evidence="1">Single-pass type I membrane protein</topology>
    </subcellularLocation>
</comment>
<feature type="domain" description="EGF-like" evidence="20">
    <location>
        <begin position="550"/>
        <end position="586"/>
    </location>
</feature>
<dbReference type="FunFam" id="2.10.25.10:FF:000118">
    <property type="entry name" value="protein delta homolog 2"/>
    <property type="match status" value="1"/>
</dbReference>
<feature type="disulfide bond" evidence="16">
    <location>
        <begin position="729"/>
        <end position="738"/>
    </location>
</feature>
<feature type="domain" description="EGF-like" evidence="20">
    <location>
        <begin position="1824"/>
        <end position="1862"/>
    </location>
</feature>
<comment type="similarity">
    <text evidence="15">Belongs to the Crumbs protein family.</text>
</comment>
<dbReference type="FunFam" id="2.10.25.10:FF:000472">
    <property type="entry name" value="Uncharacterized protein, isoform A"/>
    <property type="match status" value="1"/>
</dbReference>
<dbReference type="SUPFAM" id="SSF57184">
    <property type="entry name" value="Growth factor receptor domain"/>
    <property type="match status" value="1"/>
</dbReference>
<dbReference type="GO" id="GO:0050919">
    <property type="term" value="P:negative chemotaxis"/>
    <property type="evidence" value="ECO:0007669"/>
    <property type="project" value="TreeGrafter"/>
</dbReference>
<evidence type="ECO:0000256" key="2">
    <source>
        <dbReference type="ARBA" id="ARBA00022473"/>
    </source>
</evidence>
<dbReference type="FunFam" id="2.10.25.10:FF:000434">
    <property type="entry name" value="Predicted protein"/>
    <property type="match status" value="1"/>
</dbReference>
<dbReference type="FunFam" id="2.10.25.10:FF:000327">
    <property type="entry name" value="neurogenic locus notch homolog protein 4"/>
    <property type="match status" value="1"/>
</dbReference>
<dbReference type="PROSITE" id="PS50025">
    <property type="entry name" value="LAM_G_DOMAIN"/>
    <property type="match status" value="4"/>
</dbReference>
<feature type="domain" description="EGF-like" evidence="20">
    <location>
        <begin position="703"/>
        <end position="739"/>
    </location>
</feature>
<dbReference type="InterPro" id="IPR049883">
    <property type="entry name" value="NOTCH1_EGF-like"/>
</dbReference>
<dbReference type="GO" id="GO:0043005">
    <property type="term" value="C:neuron projection"/>
    <property type="evidence" value="ECO:0007669"/>
    <property type="project" value="UniProtKB-ARBA"/>
</dbReference>
<dbReference type="GO" id="GO:0010160">
    <property type="term" value="P:formation of animal organ boundary"/>
    <property type="evidence" value="ECO:0007669"/>
    <property type="project" value="UniProtKB-ARBA"/>
</dbReference>
<keyword evidence="21" id="KW-0675">Receptor</keyword>
<dbReference type="PRINTS" id="PR00010">
    <property type="entry name" value="EGFBLOOD"/>
</dbReference>
<feature type="domain" description="EGF-like" evidence="20">
    <location>
        <begin position="1980"/>
        <end position="2019"/>
    </location>
</feature>
<dbReference type="InterPro" id="IPR051355">
    <property type="entry name" value="Notch/Slit_guidance"/>
</dbReference>
<dbReference type="GO" id="GO:0002064">
    <property type="term" value="P:epithelial cell development"/>
    <property type="evidence" value="ECO:0007669"/>
    <property type="project" value="UniProtKB-ARBA"/>
</dbReference>
<feature type="domain" description="Laminin G" evidence="19">
    <location>
        <begin position="26"/>
        <end position="198"/>
    </location>
</feature>
<keyword evidence="4 16" id="KW-0245">EGF-like domain</keyword>
<feature type="domain" description="Laminin G" evidence="19">
    <location>
        <begin position="1005"/>
        <end position="1176"/>
    </location>
</feature>
<evidence type="ECO:0000259" key="19">
    <source>
        <dbReference type="PROSITE" id="PS50025"/>
    </source>
</evidence>
<evidence type="ECO:0000256" key="17">
    <source>
        <dbReference type="SAM" id="Phobius"/>
    </source>
</evidence>
<dbReference type="CDD" id="cd00110">
    <property type="entry name" value="LamG"/>
    <property type="match status" value="2"/>
</dbReference>